<dbReference type="InterPro" id="IPR017853">
    <property type="entry name" value="GH"/>
</dbReference>
<name>A0A9P4YUN9_9HYPO</name>
<dbReference type="GeneID" id="55973392"/>
<evidence type="ECO:0000256" key="1">
    <source>
        <dbReference type="SAM" id="SignalP"/>
    </source>
</evidence>
<organism evidence="2 3">
    <name type="scientific">Geosmithia morbida</name>
    <dbReference type="NCBI Taxonomy" id="1094350"/>
    <lineage>
        <taxon>Eukaryota</taxon>
        <taxon>Fungi</taxon>
        <taxon>Dikarya</taxon>
        <taxon>Ascomycota</taxon>
        <taxon>Pezizomycotina</taxon>
        <taxon>Sordariomycetes</taxon>
        <taxon>Hypocreomycetidae</taxon>
        <taxon>Hypocreales</taxon>
        <taxon>Bionectriaceae</taxon>
        <taxon>Geosmithia</taxon>
    </lineage>
</organism>
<dbReference type="AlphaFoldDB" id="A0A9P4YUN9"/>
<dbReference type="Proteomes" id="UP000749293">
    <property type="component" value="Unassembled WGS sequence"/>
</dbReference>
<dbReference type="SUPFAM" id="SSF51445">
    <property type="entry name" value="(Trans)glycosidases"/>
    <property type="match status" value="1"/>
</dbReference>
<keyword evidence="1" id="KW-0732">Signal</keyword>
<evidence type="ECO:0000313" key="2">
    <source>
        <dbReference type="EMBL" id="KAF4122862.1"/>
    </source>
</evidence>
<evidence type="ECO:0000313" key="3">
    <source>
        <dbReference type="Proteomes" id="UP000749293"/>
    </source>
</evidence>
<proteinExistence type="predicted"/>
<feature type="chain" id="PRO_5040255088" description="Asl1-like glycosyl hydrolase catalytic domain-containing protein" evidence="1">
    <location>
        <begin position="32"/>
        <end position="380"/>
    </location>
</feature>
<dbReference type="EMBL" id="JAANYQ010000008">
    <property type="protein sequence ID" value="KAF4122862.1"/>
    <property type="molecule type" value="Genomic_DNA"/>
</dbReference>
<dbReference type="OrthoDB" id="5229289at2759"/>
<accession>A0A9P4YUN9</accession>
<dbReference type="RefSeq" id="XP_035321514.1">
    <property type="nucleotide sequence ID" value="XM_035469134.1"/>
</dbReference>
<sequence>MVAWNHAYARGTVPLVVLTILLFPLARGALGANYNEHLIWVRHNELRRAGAQWIRGFVEMHSVNVDDPPRDPNIKAILDAADAGFSTILSMKWNYKNTDFPGAGSPELAEELLRVDTIIRAIWGKVDIVVIGNEPFVEAQEDQRGRRLSDFYQTMAEAVIGFRNAQGVDANLTRLYMGALNRMDLPDRHTPPVERMLRFIASRPELDGVDLHLHIPHMAGHKAMLEYCLARIRPEQTFLATEFSMIWHWKAHMRDEVSEYYRTAYRLAPGTQVYQVIDGAIRDPIPATQWEDFLANESWYAEHRGFIRSAIALYRATGRLDVATYSACPMRKRRHAFLPTDTPWMLNGIIAPSTVQPGPDGTAAENFPWGEEFRLIQAVP</sequence>
<comment type="caution">
    <text evidence="2">The sequence shown here is derived from an EMBL/GenBank/DDBJ whole genome shotgun (WGS) entry which is preliminary data.</text>
</comment>
<evidence type="ECO:0008006" key="4">
    <source>
        <dbReference type="Google" id="ProtNLM"/>
    </source>
</evidence>
<feature type="signal peptide" evidence="1">
    <location>
        <begin position="1"/>
        <end position="31"/>
    </location>
</feature>
<keyword evidence="3" id="KW-1185">Reference proteome</keyword>
<protein>
    <recommendedName>
        <fullName evidence="4">Asl1-like glycosyl hydrolase catalytic domain-containing protein</fullName>
    </recommendedName>
</protein>
<reference evidence="2" key="1">
    <citation type="submission" date="2020-03" db="EMBL/GenBank/DDBJ databases">
        <title>Site-based positive gene gene selection in Geosmithia morbida across the United States reveals a broad range of putative effectors and factors for local host and environmental adapation.</title>
        <authorList>
            <person name="Onufrak A."/>
            <person name="Murdoch R.W."/>
            <person name="Gazis R."/>
            <person name="Huff M."/>
            <person name="Staton M."/>
            <person name="Klingeman W."/>
            <person name="Hadziabdic D."/>
        </authorList>
    </citation>
    <scope>NUCLEOTIDE SEQUENCE</scope>
    <source>
        <strain evidence="2">1262</strain>
    </source>
</reference>
<gene>
    <name evidence="2" type="ORF">GMORB2_7169</name>
</gene>